<dbReference type="EMBL" id="GG662828">
    <property type="protein sequence ID" value="EAR88933.2"/>
    <property type="molecule type" value="Genomic_DNA"/>
</dbReference>
<feature type="transmembrane region" description="Helical" evidence="5">
    <location>
        <begin position="80"/>
        <end position="100"/>
    </location>
</feature>
<reference evidence="8" key="1">
    <citation type="journal article" date="2006" name="PLoS Biol.">
        <title>Macronuclear genome sequence of the ciliate Tetrahymena thermophila, a model eukaryote.</title>
        <authorList>
            <person name="Eisen J.A."/>
            <person name="Coyne R.S."/>
            <person name="Wu M."/>
            <person name="Wu D."/>
            <person name="Thiagarajan M."/>
            <person name="Wortman J.R."/>
            <person name="Badger J.H."/>
            <person name="Ren Q."/>
            <person name="Amedeo P."/>
            <person name="Jones K.M."/>
            <person name="Tallon L.J."/>
            <person name="Delcher A.L."/>
            <person name="Salzberg S.L."/>
            <person name="Silva J.C."/>
            <person name="Haas B.J."/>
            <person name="Majoros W.H."/>
            <person name="Farzad M."/>
            <person name="Carlton J.M."/>
            <person name="Smith R.K. Jr."/>
            <person name="Garg J."/>
            <person name="Pearlman R.E."/>
            <person name="Karrer K.M."/>
            <person name="Sun L."/>
            <person name="Manning G."/>
            <person name="Elde N.C."/>
            <person name="Turkewitz A.P."/>
            <person name="Asai D.J."/>
            <person name="Wilkes D.E."/>
            <person name="Wang Y."/>
            <person name="Cai H."/>
            <person name="Collins K."/>
            <person name="Stewart B.A."/>
            <person name="Lee S.R."/>
            <person name="Wilamowska K."/>
            <person name="Weinberg Z."/>
            <person name="Ruzzo W.L."/>
            <person name="Wloga D."/>
            <person name="Gaertig J."/>
            <person name="Frankel J."/>
            <person name="Tsao C.-C."/>
            <person name="Gorovsky M.A."/>
            <person name="Keeling P.J."/>
            <person name="Waller R.F."/>
            <person name="Patron N.J."/>
            <person name="Cherry J.M."/>
            <person name="Stover N.A."/>
            <person name="Krieger C.J."/>
            <person name="del Toro C."/>
            <person name="Ryder H.F."/>
            <person name="Williamson S.C."/>
            <person name="Barbeau R.A."/>
            <person name="Hamilton E.P."/>
            <person name="Orias E."/>
        </authorList>
    </citation>
    <scope>NUCLEOTIDE SEQUENCE [LARGE SCALE GENOMIC DNA]</scope>
    <source>
        <strain evidence="8">SB210</strain>
    </source>
</reference>
<dbReference type="PANTHER" id="PTHR10783">
    <property type="entry name" value="XENOTROPIC AND POLYTROPIC RETROVIRUS RECEPTOR 1-RELATED"/>
    <property type="match status" value="1"/>
</dbReference>
<dbReference type="InterPro" id="IPR004342">
    <property type="entry name" value="EXS_C"/>
</dbReference>
<dbReference type="PANTHER" id="PTHR10783:SF103">
    <property type="entry name" value="SOLUTE CARRIER FAMILY 53 MEMBER 1"/>
    <property type="match status" value="1"/>
</dbReference>
<keyword evidence="3 5" id="KW-1133">Transmembrane helix</keyword>
<evidence type="ECO:0000256" key="3">
    <source>
        <dbReference type="ARBA" id="ARBA00022989"/>
    </source>
</evidence>
<feature type="transmembrane region" description="Helical" evidence="5">
    <location>
        <begin position="243"/>
        <end position="260"/>
    </location>
</feature>
<dbReference type="GO" id="GO:0005886">
    <property type="term" value="C:plasma membrane"/>
    <property type="evidence" value="ECO:0007669"/>
    <property type="project" value="TreeGrafter"/>
</dbReference>
<evidence type="ECO:0000313" key="8">
    <source>
        <dbReference type="Proteomes" id="UP000009168"/>
    </source>
</evidence>
<dbReference type="eggNOG" id="KOG1162">
    <property type="taxonomic scope" value="Eukaryota"/>
</dbReference>
<dbReference type="GO" id="GO:0005794">
    <property type="term" value="C:Golgi apparatus"/>
    <property type="evidence" value="ECO:0007669"/>
    <property type="project" value="TreeGrafter"/>
</dbReference>
<evidence type="ECO:0000256" key="1">
    <source>
        <dbReference type="ARBA" id="ARBA00004141"/>
    </source>
</evidence>
<dbReference type="OrthoDB" id="9970435at2759"/>
<name>Q22UN7_TETTS</name>
<dbReference type="GO" id="GO:0000822">
    <property type="term" value="F:inositol hexakisphosphate binding"/>
    <property type="evidence" value="ECO:0007669"/>
    <property type="project" value="TreeGrafter"/>
</dbReference>
<dbReference type="AlphaFoldDB" id="Q22UN7"/>
<sequence length="422" mass="49688">MQQQQQYDSGATSNVGEIISVVVVEQETYFFRYTFPIYRALAVFVLYVGILGINELIFNEYKINYQKLLNIDFSIKPKRVIRKVLVFLFIFFVFFIWYQLEIDILDESDQISKVFDAIEKEYLGIVLWILCIAYFLFVGRQTCLWAAHTFLQSLLSPFRPSTVPFQLGFATDQIVSLVGPLKDAEYTLCYYSSDYQSVDQLNQCKKTPVLLYIAFFPLLLRMGQCLRNCYQKRDYKGPDMLNMIKYFLSVLVVYYSHVAAGNQKYLDIWIFFAVISTVYSYAWDIKKDWNLGDTRHGFLREKIIYKKPHLYYSAMALNFGLRCMWVFTISGGVVNHFDIKRESFKFLIYLLEVIRRCIWNLLRMENEQINQKLDQHFNFIFTPGNKSVNHESIRSSIEMSLLNFHSKTSSMKSSLLLQSDIC</sequence>
<dbReference type="RefSeq" id="XP_001009178.2">
    <property type="nucleotide sequence ID" value="XM_001009178.2"/>
</dbReference>
<feature type="domain" description="EXS" evidence="6">
    <location>
        <begin position="201"/>
        <end position="395"/>
    </location>
</feature>
<dbReference type="Proteomes" id="UP000009168">
    <property type="component" value="Unassembled WGS sequence"/>
</dbReference>
<feature type="transmembrane region" description="Helical" evidence="5">
    <location>
        <begin position="266"/>
        <end position="283"/>
    </location>
</feature>
<accession>Q22UN7</accession>
<dbReference type="PROSITE" id="PS51380">
    <property type="entry name" value="EXS"/>
    <property type="match status" value="1"/>
</dbReference>
<feature type="transmembrane region" description="Helical" evidence="5">
    <location>
        <begin position="37"/>
        <end position="59"/>
    </location>
</feature>
<evidence type="ECO:0000256" key="5">
    <source>
        <dbReference type="SAM" id="Phobius"/>
    </source>
</evidence>
<proteinExistence type="predicted"/>
<dbReference type="GO" id="GO:0016036">
    <property type="term" value="P:cellular response to phosphate starvation"/>
    <property type="evidence" value="ECO:0007669"/>
    <property type="project" value="TreeGrafter"/>
</dbReference>
<evidence type="ECO:0000256" key="2">
    <source>
        <dbReference type="ARBA" id="ARBA00022692"/>
    </source>
</evidence>
<keyword evidence="4 5" id="KW-0472">Membrane</keyword>
<dbReference type="HOGENOM" id="CLU_1122001_0_0_1"/>
<feature type="transmembrane region" description="Helical" evidence="5">
    <location>
        <begin position="122"/>
        <end position="139"/>
    </location>
</feature>
<comment type="subcellular location">
    <subcellularLocation>
        <location evidence="1">Membrane</location>
        <topology evidence="1">Multi-pass membrane protein</topology>
    </subcellularLocation>
</comment>
<gene>
    <name evidence="7" type="ORF">TTHERM_00550870</name>
</gene>
<evidence type="ECO:0000256" key="4">
    <source>
        <dbReference type="ARBA" id="ARBA00023136"/>
    </source>
</evidence>
<keyword evidence="8" id="KW-1185">Reference proteome</keyword>
<protein>
    <submittedName>
        <fullName evidence="7">EXS family protein</fullName>
    </submittedName>
</protein>
<organism evidence="7 8">
    <name type="scientific">Tetrahymena thermophila (strain SB210)</name>
    <dbReference type="NCBI Taxonomy" id="312017"/>
    <lineage>
        <taxon>Eukaryota</taxon>
        <taxon>Sar</taxon>
        <taxon>Alveolata</taxon>
        <taxon>Ciliophora</taxon>
        <taxon>Intramacronucleata</taxon>
        <taxon>Oligohymenophorea</taxon>
        <taxon>Hymenostomatida</taxon>
        <taxon>Tetrahymenina</taxon>
        <taxon>Tetrahymenidae</taxon>
        <taxon>Tetrahymena</taxon>
    </lineage>
</organism>
<dbReference type="GO" id="GO:0006817">
    <property type="term" value="P:phosphate ion transport"/>
    <property type="evidence" value="ECO:0007669"/>
    <property type="project" value="TreeGrafter"/>
</dbReference>
<dbReference type="GeneID" id="7834470"/>
<evidence type="ECO:0000313" key="7">
    <source>
        <dbReference type="EMBL" id="EAR88933.2"/>
    </source>
</evidence>
<dbReference type="KEGG" id="tet:TTHERM_00550870"/>
<dbReference type="InParanoid" id="Q22UN7"/>
<keyword evidence="2 5" id="KW-0812">Transmembrane</keyword>
<dbReference type="Pfam" id="PF03124">
    <property type="entry name" value="EXS"/>
    <property type="match status" value="1"/>
</dbReference>
<evidence type="ECO:0000259" key="6">
    <source>
        <dbReference type="PROSITE" id="PS51380"/>
    </source>
</evidence>
<feature type="transmembrane region" description="Helical" evidence="5">
    <location>
        <begin position="310"/>
        <end position="334"/>
    </location>
</feature>